<comment type="caution">
    <text evidence="4">The sequence shown here is derived from an EMBL/GenBank/DDBJ whole genome shotgun (WGS) entry which is preliminary data.</text>
</comment>
<dbReference type="Proteomes" id="UP000295164">
    <property type="component" value="Unassembled WGS sequence"/>
</dbReference>
<dbReference type="InterPro" id="IPR026444">
    <property type="entry name" value="Secre_tail"/>
</dbReference>
<dbReference type="AlphaFoldDB" id="A0A4R4DXI2"/>
<gene>
    <name evidence="4" type="ORF">E0486_14740</name>
</gene>
<dbReference type="NCBIfam" id="TIGR04183">
    <property type="entry name" value="Por_Secre_tail"/>
    <property type="match status" value="1"/>
</dbReference>
<dbReference type="Pfam" id="PF18962">
    <property type="entry name" value="Por_Secre_tail"/>
    <property type="match status" value="1"/>
</dbReference>
<feature type="region of interest" description="Disordered" evidence="1">
    <location>
        <begin position="665"/>
        <end position="700"/>
    </location>
</feature>
<accession>A0A4R4DXI2</accession>
<evidence type="ECO:0000256" key="1">
    <source>
        <dbReference type="SAM" id="MobiDB-lite"/>
    </source>
</evidence>
<keyword evidence="5" id="KW-1185">Reference proteome</keyword>
<feature type="compositionally biased region" description="Low complexity" evidence="1">
    <location>
        <begin position="665"/>
        <end position="676"/>
    </location>
</feature>
<feature type="signal peptide" evidence="2">
    <location>
        <begin position="1"/>
        <end position="36"/>
    </location>
</feature>
<reference evidence="4 5" key="1">
    <citation type="submission" date="2019-03" db="EMBL/GenBank/DDBJ databases">
        <authorList>
            <person name="Kim M.K.M."/>
        </authorList>
    </citation>
    <scope>NUCLEOTIDE SEQUENCE [LARGE SCALE GENOMIC DNA]</scope>
    <source>
        <strain evidence="4 5">17J68-15</strain>
    </source>
</reference>
<name>A0A4R4DXI2_9BACT</name>
<protein>
    <submittedName>
        <fullName evidence="4">T9SS type A sorting domain-containing protein</fullName>
    </submittedName>
</protein>
<sequence length="767" mass="78610">MNTRYAVTRFMKASRSRFLGLLAFSCCLAVTQTANGQGCASASISYDQSSICGSDGRHIAMMSGTPGGTFSSSAGLRLNPMSGEIDPAASSVGTYTVHYMIPAAGSCPAVDATTDVTIMPRATVTALPNYAICSGTQVTPNVFASNMPGATFTWTNDNPSIGLPASGTGNIGEFTATNSTDQPQRANIAVYATYTENGVSCTSRPTRFAITVNPVPAVNTISNMTFCSGETTAPFTITGPTTGPGVRYVWTSDNPMIGMPKSGQDVIPSFTALNASGAPMVATVTVTPYYNSGARCSGNPTTFTITVNPSPAGTASFSYAGTPYCPVGSVSPTFTGPTGGTFTASAPGLSISPVSGNVNTSLSTPGTYTVFYTYGNAGGCSFINSTTITINNASAAISYASASYCNGTVGTLFPTITGQTGGTFSAPAGLAINASTGAIDLASSTAGNYNVSYTVNTPSCGNVLVQTQVTIIETPVLNAMPNMALCNGSMTAPLNFISANEPGASITWTNDNPAIGLAASGNGDIAPFMVTNNTNAPIDAFIRVTASITKSGTTCVGRTMVFRIRVYPSATVNPVGNQAVCQSAGATAPISFTNSTGSNTGMTYTWLNNNTGIGLAASGSGNIPSFTPNVGTANILVRVTNSFGCTSGPIGFAYNVNACRTTATGTTGDNATGRNRPAAVTTETEHPASPDMVTSPNPARSQVRVSYKGSNSVTLRVLDVNGNPVKTVRGFSSNNTVNVADLRPGNYVIQLVDERRNTVVQRNFIKL</sequence>
<evidence type="ECO:0000313" key="4">
    <source>
        <dbReference type="EMBL" id="TCZ68081.1"/>
    </source>
</evidence>
<keyword evidence="2" id="KW-0732">Signal</keyword>
<dbReference type="EMBL" id="SKFH01000030">
    <property type="protein sequence ID" value="TCZ68081.1"/>
    <property type="molecule type" value="Genomic_DNA"/>
</dbReference>
<evidence type="ECO:0000256" key="2">
    <source>
        <dbReference type="SAM" id="SignalP"/>
    </source>
</evidence>
<evidence type="ECO:0000259" key="3">
    <source>
        <dbReference type="Pfam" id="PF18962"/>
    </source>
</evidence>
<proteinExistence type="predicted"/>
<organism evidence="4 5">
    <name type="scientific">Flaviaesturariibacter aridisoli</name>
    <dbReference type="NCBI Taxonomy" id="2545761"/>
    <lineage>
        <taxon>Bacteria</taxon>
        <taxon>Pseudomonadati</taxon>
        <taxon>Bacteroidota</taxon>
        <taxon>Chitinophagia</taxon>
        <taxon>Chitinophagales</taxon>
        <taxon>Chitinophagaceae</taxon>
        <taxon>Flaviaestuariibacter</taxon>
    </lineage>
</organism>
<feature type="domain" description="Secretion system C-terminal sorting" evidence="3">
    <location>
        <begin position="696"/>
        <end position="762"/>
    </location>
</feature>
<feature type="chain" id="PRO_5020483250" evidence="2">
    <location>
        <begin position="37"/>
        <end position="767"/>
    </location>
</feature>
<evidence type="ECO:0000313" key="5">
    <source>
        <dbReference type="Proteomes" id="UP000295164"/>
    </source>
</evidence>
<dbReference type="OrthoDB" id="679679at2"/>